<dbReference type="GO" id="GO:0005840">
    <property type="term" value="C:ribosome"/>
    <property type="evidence" value="ECO:0007669"/>
    <property type="project" value="UniProtKB-KW"/>
</dbReference>
<proteinExistence type="predicted"/>
<evidence type="ECO:0000313" key="1">
    <source>
        <dbReference type="Proteomes" id="UP000694906"/>
    </source>
</evidence>
<dbReference type="Proteomes" id="UP000694906">
    <property type="component" value="Unplaced"/>
</dbReference>
<dbReference type="CTD" id="51023"/>
<protein>
    <submittedName>
        <fullName evidence="2">28S ribosomal protein S18c, mitochondrial isoform X3</fullName>
    </submittedName>
</protein>
<keyword evidence="2" id="KW-0687">Ribonucleoprotein</keyword>
<keyword evidence="2" id="KW-0689">Ribosomal protein</keyword>
<dbReference type="GeneID" id="101721964"/>
<dbReference type="AlphaFoldDB" id="A0AAX6QQH3"/>
<sequence>MAAVVAVCRGLGRKKLTYWATAAICLTDSGAHTVQWRRGCSQYKQVTSNENLVFVERNKKKFQKQLRELK</sequence>
<keyword evidence="1" id="KW-1185">Reference proteome</keyword>
<organism evidence="1 2">
    <name type="scientific">Heterocephalus glaber</name>
    <name type="common">Naked mole rat</name>
    <dbReference type="NCBI Taxonomy" id="10181"/>
    <lineage>
        <taxon>Eukaryota</taxon>
        <taxon>Metazoa</taxon>
        <taxon>Chordata</taxon>
        <taxon>Craniata</taxon>
        <taxon>Vertebrata</taxon>
        <taxon>Euteleostomi</taxon>
        <taxon>Mammalia</taxon>
        <taxon>Eutheria</taxon>
        <taxon>Euarchontoglires</taxon>
        <taxon>Glires</taxon>
        <taxon>Rodentia</taxon>
        <taxon>Hystricomorpha</taxon>
        <taxon>Bathyergidae</taxon>
        <taxon>Heterocephalus</taxon>
    </lineage>
</organism>
<evidence type="ECO:0000313" key="2">
    <source>
        <dbReference type="RefSeq" id="XP_012923801.1"/>
    </source>
</evidence>
<reference evidence="2" key="1">
    <citation type="submission" date="2025-08" db="UniProtKB">
        <authorList>
            <consortium name="RefSeq"/>
        </authorList>
    </citation>
    <scope>IDENTIFICATION</scope>
</reference>
<gene>
    <name evidence="2" type="primary">Mrps18c</name>
</gene>
<accession>A0AAX6QQH3</accession>
<dbReference type="RefSeq" id="XP_012923801.1">
    <property type="nucleotide sequence ID" value="XM_013068347.2"/>
</dbReference>
<name>A0AAX6QQH3_HETGA</name>